<name>A0A6G1D6E4_9ORYZ</name>
<reference evidence="3 4" key="1">
    <citation type="submission" date="2019-11" db="EMBL/GenBank/DDBJ databases">
        <title>Whole genome sequence of Oryza granulata.</title>
        <authorList>
            <person name="Li W."/>
        </authorList>
    </citation>
    <scope>NUCLEOTIDE SEQUENCE [LARGE SCALE GENOMIC DNA]</scope>
    <source>
        <strain evidence="4">cv. Menghai</strain>
        <tissue evidence="3">Leaf</tissue>
    </source>
</reference>
<proteinExistence type="predicted"/>
<evidence type="ECO:0008006" key="5">
    <source>
        <dbReference type="Google" id="ProtNLM"/>
    </source>
</evidence>
<evidence type="ECO:0000256" key="2">
    <source>
        <dbReference type="SAM" id="MobiDB-lite"/>
    </source>
</evidence>
<sequence>MQLDFAAGGLQDMDIGFGLFGIHAAAFGSSGVTVSDAGLMTPVIGVPDIAGDDGSGGLLYCDGGREEEDEERRHALRTEKRALEARLDATARSVLAVRGENARLHAEAGVLRRRLAEAQRSAVMLIGLSRLLRTANHGGTAPAAVTPQPAGGVASLMT</sequence>
<evidence type="ECO:0000256" key="1">
    <source>
        <dbReference type="SAM" id="Coils"/>
    </source>
</evidence>
<feature type="coiled-coil region" evidence="1">
    <location>
        <begin position="66"/>
        <end position="121"/>
    </location>
</feature>
<evidence type="ECO:0000313" key="3">
    <source>
        <dbReference type="EMBL" id="KAF0908308.1"/>
    </source>
</evidence>
<dbReference type="Proteomes" id="UP000479710">
    <property type="component" value="Unassembled WGS sequence"/>
</dbReference>
<keyword evidence="1" id="KW-0175">Coiled coil</keyword>
<accession>A0A6G1D6E4</accession>
<comment type="caution">
    <text evidence="3">The sequence shown here is derived from an EMBL/GenBank/DDBJ whole genome shotgun (WGS) entry which is preliminary data.</text>
</comment>
<feature type="region of interest" description="Disordered" evidence="2">
    <location>
        <begin position="139"/>
        <end position="158"/>
    </location>
</feature>
<keyword evidence="4" id="KW-1185">Reference proteome</keyword>
<protein>
    <recommendedName>
        <fullName evidence="5">BZIP domain-containing protein</fullName>
    </recommendedName>
</protein>
<gene>
    <name evidence="3" type="ORF">E2562_024722</name>
</gene>
<evidence type="ECO:0000313" key="4">
    <source>
        <dbReference type="Proteomes" id="UP000479710"/>
    </source>
</evidence>
<dbReference type="AlphaFoldDB" id="A0A6G1D6E4"/>
<dbReference type="OrthoDB" id="10585264at2759"/>
<dbReference type="EMBL" id="SPHZ02000007">
    <property type="protein sequence ID" value="KAF0908308.1"/>
    <property type="molecule type" value="Genomic_DNA"/>
</dbReference>
<organism evidence="3 4">
    <name type="scientific">Oryza meyeriana var. granulata</name>
    <dbReference type="NCBI Taxonomy" id="110450"/>
    <lineage>
        <taxon>Eukaryota</taxon>
        <taxon>Viridiplantae</taxon>
        <taxon>Streptophyta</taxon>
        <taxon>Embryophyta</taxon>
        <taxon>Tracheophyta</taxon>
        <taxon>Spermatophyta</taxon>
        <taxon>Magnoliopsida</taxon>
        <taxon>Liliopsida</taxon>
        <taxon>Poales</taxon>
        <taxon>Poaceae</taxon>
        <taxon>BOP clade</taxon>
        <taxon>Oryzoideae</taxon>
        <taxon>Oryzeae</taxon>
        <taxon>Oryzinae</taxon>
        <taxon>Oryza</taxon>
        <taxon>Oryza meyeriana</taxon>
    </lineage>
</organism>